<feature type="domain" description="HTH marR-type" evidence="1">
    <location>
        <begin position="11"/>
        <end position="142"/>
    </location>
</feature>
<dbReference type="SMART" id="SM00347">
    <property type="entry name" value="HTH_MARR"/>
    <property type="match status" value="1"/>
</dbReference>
<dbReference type="Gene3D" id="1.10.10.10">
    <property type="entry name" value="Winged helix-like DNA-binding domain superfamily/Winged helix DNA-binding domain"/>
    <property type="match status" value="1"/>
</dbReference>
<dbReference type="Proteomes" id="UP000230859">
    <property type="component" value="Unassembled WGS sequence"/>
</dbReference>
<organism evidence="2 3">
    <name type="scientific">Candidatus Abzuiibacterium crystallinum</name>
    <dbReference type="NCBI Taxonomy" id="1974748"/>
    <lineage>
        <taxon>Bacteria</taxon>
        <taxon>Pseudomonadati</taxon>
        <taxon>Candidatus Omnitrophota</taxon>
        <taxon>Candidatus Abzuiibacterium</taxon>
    </lineage>
</organism>
<evidence type="ECO:0000313" key="3">
    <source>
        <dbReference type="Proteomes" id="UP000230859"/>
    </source>
</evidence>
<dbReference type="GO" id="GO:0006950">
    <property type="term" value="P:response to stress"/>
    <property type="evidence" value="ECO:0007669"/>
    <property type="project" value="TreeGrafter"/>
</dbReference>
<dbReference type="EMBL" id="PCVY01000064">
    <property type="protein sequence ID" value="PIQ85660.1"/>
    <property type="molecule type" value="Genomic_DNA"/>
</dbReference>
<name>A0A2H0LMJ7_9BACT</name>
<dbReference type="SUPFAM" id="SSF46785">
    <property type="entry name" value="Winged helix' DNA-binding domain"/>
    <property type="match status" value="1"/>
</dbReference>
<dbReference type="PANTHER" id="PTHR33164">
    <property type="entry name" value="TRANSCRIPTIONAL REGULATOR, MARR FAMILY"/>
    <property type="match status" value="1"/>
</dbReference>
<dbReference type="AlphaFoldDB" id="A0A2H0LMJ7"/>
<evidence type="ECO:0000313" key="2">
    <source>
        <dbReference type="EMBL" id="PIQ85660.1"/>
    </source>
</evidence>
<accession>A0A2H0LMJ7</accession>
<dbReference type="PANTHER" id="PTHR33164:SF105">
    <property type="entry name" value="TRANSCRIPTIONAL REPRESSOR PROTEIN-RELATED"/>
    <property type="match status" value="1"/>
</dbReference>
<dbReference type="InterPro" id="IPR000835">
    <property type="entry name" value="HTH_MarR-typ"/>
</dbReference>
<proteinExistence type="predicted"/>
<evidence type="ECO:0000259" key="1">
    <source>
        <dbReference type="PROSITE" id="PS50995"/>
    </source>
</evidence>
<dbReference type="GO" id="GO:0003700">
    <property type="term" value="F:DNA-binding transcription factor activity"/>
    <property type="evidence" value="ECO:0007669"/>
    <property type="project" value="InterPro"/>
</dbReference>
<reference evidence="2 3" key="1">
    <citation type="submission" date="2017-09" db="EMBL/GenBank/DDBJ databases">
        <title>Depth-based differentiation of microbial function through sediment-hosted aquifers and enrichment of novel symbionts in the deep terrestrial subsurface.</title>
        <authorList>
            <person name="Probst A.J."/>
            <person name="Ladd B."/>
            <person name="Jarett J.K."/>
            <person name="Geller-Mcgrath D.E."/>
            <person name="Sieber C.M."/>
            <person name="Emerson J.B."/>
            <person name="Anantharaman K."/>
            <person name="Thomas B.C."/>
            <person name="Malmstrom R."/>
            <person name="Stieglmeier M."/>
            <person name="Klingl A."/>
            <person name="Woyke T."/>
            <person name="Ryan C.M."/>
            <person name="Banfield J.F."/>
        </authorList>
    </citation>
    <scope>NUCLEOTIDE SEQUENCE [LARGE SCALE GENOMIC DNA]</scope>
    <source>
        <strain evidence="2">CG11_big_fil_rev_8_21_14_0_20_45_26</strain>
    </source>
</reference>
<dbReference type="PROSITE" id="PS50995">
    <property type="entry name" value="HTH_MARR_2"/>
    <property type="match status" value="1"/>
</dbReference>
<protein>
    <submittedName>
        <fullName evidence="2">MarR family transcriptional regulator</fullName>
    </submittedName>
</protein>
<sequence length="146" mass="16261">MATKTKSETKSTCACFNLRMAARAITQAYDEALRHTGLRATQLALLAPCRQLGSVTICELARTIVTDRTTLTRNVQILVRQGYLKVTKGEDGREKLVSVTAKGESALEKAYPVWCRIQNKFVSQLGKERFERLLEDLSKAVAIIQS</sequence>
<comment type="caution">
    <text evidence="2">The sequence shown here is derived from an EMBL/GenBank/DDBJ whole genome shotgun (WGS) entry which is preliminary data.</text>
</comment>
<dbReference type="InterPro" id="IPR036388">
    <property type="entry name" value="WH-like_DNA-bd_sf"/>
</dbReference>
<gene>
    <name evidence="2" type="ORF">COV74_08150</name>
</gene>
<dbReference type="Pfam" id="PF01047">
    <property type="entry name" value="MarR"/>
    <property type="match status" value="1"/>
</dbReference>
<dbReference type="InterPro" id="IPR036390">
    <property type="entry name" value="WH_DNA-bd_sf"/>
</dbReference>
<dbReference type="InterPro" id="IPR039422">
    <property type="entry name" value="MarR/SlyA-like"/>
</dbReference>